<dbReference type="STRING" id="155417.A0A4Q4T7Y7"/>
<gene>
    <name evidence="1" type="ORF">DL764_005707</name>
</gene>
<sequence length="102" mass="11814">MDSMIDDLIHRLENMGNAKDLSKLHNLEEESSYLQQKIRVTKERLSSVNSLFKETTKILHILSSISKAFDGKTRKAENTWTSYWGIVQQYDDANFEMESVVS</sequence>
<accession>A0A4Q4T7Y7</accession>
<comment type="caution">
    <text evidence="1">The sequence shown here is derived from an EMBL/GenBank/DDBJ whole genome shotgun (WGS) entry which is preliminary data.</text>
</comment>
<proteinExistence type="predicted"/>
<dbReference type="AlphaFoldDB" id="A0A4Q4T7Y7"/>
<protein>
    <submittedName>
        <fullName evidence="1">Uncharacterized protein</fullName>
    </submittedName>
</protein>
<name>A0A4Q4T7Y7_9PEZI</name>
<reference evidence="1 2" key="1">
    <citation type="submission" date="2018-06" db="EMBL/GenBank/DDBJ databases">
        <title>Complete Genomes of Monosporascus.</title>
        <authorList>
            <person name="Robinson A.J."/>
            <person name="Natvig D.O."/>
        </authorList>
    </citation>
    <scope>NUCLEOTIDE SEQUENCE [LARGE SCALE GENOMIC DNA]</scope>
    <source>
        <strain evidence="1 2">CBS 110550</strain>
    </source>
</reference>
<evidence type="ECO:0000313" key="1">
    <source>
        <dbReference type="EMBL" id="RYP02625.1"/>
    </source>
</evidence>
<keyword evidence="2" id="KW-1185">Reference proteome</keyword>
<dbReference type="Proteomes" id="UP000293360">
    <property type="component" value="Unassembled WGS sequence"/>
</dbReference>
<dbReference type="OrthoDB" id="3434684at2759"/>
<evidence type="ECO:0000313" key="2">
    <source>
        <dbReference type="Proteomes" id="UP000293360"/>
    </source>
</evidence>
<organism evidence="1 2">
    <name type="scientific">Monosporascus ibericus</name>
    <dbReference type="NCBI Taxonomy" id="155417"/>
    <lineage>
        <taxon>Eukaryota</taxon>
        <taxon>Fungi</taxon>
        <taxon>Dikarya</taxon>
        <taxon>Ascomycota</taxon>
        <taxon>Pezizomycotina</taxon>
        <taxon>Sordariomycetes</taxon>
        <taxon>Xylariomycetidae</taxon>
        <taxon>Xylariales</taxon>
        <taxon>Xylariales incertae sedis</taxon>
        <taxon>Monosporascus</taxon>
    </lineage>
</organism>
<dbReference type="EMBL" id="QJNU01000308">
    <property type="protein sequence ID" value="RYP02625.1"/>
    <property type="molecule type" value="Genomic_DNA"/>
</dbReference>